<comment type="similarity">
    <text evidence="1">Belongs to the IUNH family.</text>
</comment>
<dbReference type="AlphaFoldDB" id="A0A183GAC5"/>
<accession>A0A3P8F1I5</accession>
<accession>A0A183GAC5</accession>
<dbReference type="InterPro" id="IPR036452">
    <property type="entry name" value="Ribo_hydro-like"/>
</dbReference>
<evidence type="ECO:0000313" key="5">
    <source>
        <dbReference type="WBParaSite" id="HPBE_0001895801-mRNA-1"/>
    </source>
</evidence>
<dbReference type="InterPro" id="IPR001910">
    <property type="entry name" value="Inosine/uridine_hydrolase_dom"/>
</dbReference>
<evidence type="ECO:0000313" key="3">
    <source>
        <dbReference type="EMBL" id="VDP13506.1"/>
    </source>
</evidence>
<reference evidence="3 4" key="1">
    <citation type="submission" date="2018-11" db="EMBL/GenBank/DDBJ databases">
        <authorList>
            <consortium name="Pathogen Informatics"/>
        </authorList>
    </citation>
    <scope>NUCLEOTIDE SEQUENCE [LARGE SCALE GENOMIC DNA]</scope>
</reference>
<dbReference type="SUPFAM" id="SSF53590">
    <property type="entry name" value="Nucleoside hydrolase"/>
    <property type="match status" value="1"/>
</dbReference>
<evidence type="ECO:0000259" key="2">
    <source>
        <dbReference type="Pfam" id="PF01156"/>
    </source>
</evidence>
<dbReference type="PANTHER" id="PTHR46190:SF1">
    <property type="entry name" value="SI:CH211-201H21.5"/>
    <property type="match status" value="1"/>
</dbReference>
<name>A0A183GAC5_HELPZ</name>
<protein>
    <submittedName>
        <fullName evidence="5">IU_nuc_hydro domain-containing protein</fullName>
    </submittedName>
</protein>
<evidence type="ECO:0000313" key="4">
    <source>
        <dbReference type="Proteomes" id="UP000050761"/>
    </source>
</evidence>
<dbReference type="GO" id="GO:0016799">
    <property type="term" value="F:hydrolase activity, hydrolyzing N-glycosyl compounds"/>
    <property type="evidence" value="ECO:0007669"/>
    <property type="project" value="InterPro"/>
</dbReference>
<dbReference type="EMBL" id="UZAH01031032">
    <property type="protein sequence ID" value="VDP13506.1"/>
    <property type="molecule type" value="Genomic_DNA"/>
</dbReference>
<feature type="domain" description="Inosine/uridine-preferring nucleoside hydrolase" evidence="2">
    <location>
        <begin position="10"/>
        <end position="252"/>
    </location>
</feature>
<dbReference type="WBParaSite" id="HPBE_0001895801-mRNA-1">
    <property type="protein sequence ID" value="HPBE_0001895801-mRNA-1"/>
    <property type="gene ID" value="HPBE_0001895801"/>
</dbReference>
<gene>
    <name evidence="3" type="ORF">HPBE_LOCUS18957</name>
</gene>
<sequence length="303" mass="33608">MKDSAIRLFQCFIPVYKGAQEAILGDEPNHCSENIFFGKDGLSDQPREFPEVLADDFVPSSDEPAALALVRLAREYPTATLVCLGPLTNVAIALKLDPQFGFQRIVVMGGNYYGVIEGIGNVSSKSSAEFNFHGDPEAAAIVLRKLASRLVVVPWEAFFLEGPKHEKEVDFNAHLEYNTELASFLRAATSKGRAAMKKNGRQFSYCDEIAVAVAIDQEKVARKTIELRVNVELSGKYSRGQIVVDWVDVLWNNEDAEYTAAQGKMIDRIATPIKFVVSYDVQVVDDWIKMAVKGDKEPLSSHE</sequence>
<reference evidence="5" key="2">
    <citation type="submission" date="2019-09" db="UniProtKB">
        <authorList>
            <consortium name="WormBaseParasite"/>
        </authorList>
    </citation>
    <scope>IDENTIFICATION</scope>
</reference>
<proteinExistence type="inferred from homology"/>
<dbReference type="Pfam" id="PF01156">
    <property type="entry name" value="IU_nuc_hydro"/>
    <property type="match status" value="1"/>
</dbReference>
<organism evidence="4 5">
    <name type="scientific">Heligmosomoides polygyrus</name>
    <name type="common">Parasitic roundworm</name>
    <dbReference type="NCBI Taxonomy" id="6339"/>
    <lineage>
        <taxon>Eukaryota</taxon>
        <taxon>Metazoa</taxon>
        <taxon>Ecdysozoa</taxon>
        <taxon>Nematoda</taxon>
        <taxon>Chromadorea</taxon>
        <taxon>Rhabditida</taxon>
        <taxon>Rhabditina</taxon>
        <taxon>Rhabditomorpha</taxon>
        <taxon>Strongyloidea</taxon>
        <taxon>Heligmosomidae</taxon>
        <taxon>Heligmosomoides</taxon>
    </lineage>
</organism>
<dbReference type="Proteomes" id="UP000050761">
    <property type="component" value="Unassembled WGS sequence"/>
</dbReference>
<dbReference type="Gene3D" id="3.90.245.10">
    <property type="entry name" value="Ribonucleoside hydrolase-like"/>
    <property type="match status" value="1"/>
</dbReference>
<dbReference type="InterPro" id="IPR052775">
    <property type="entry name" value="IUN_hydrolase"/>
</dbReference>
<keyword evidence="4" id="KW-1185">Reference proteome</keyword>
<evidence type="ECO:0000256" key="1">
    <source>
        <dbReference type="ARBA" id="ARBA00009176"/>
    </source>
</evidence>
<dbReference type="PANTHER" id="PTHR46190">
    <property type="entry name" value="SI:CH211-201H21.5-RELATED"/>
    <property type="match status" value="1"/>
</dbReference>
<dbReference type="OrthoDB" id="432381at2759"/>